<protein>
    <submittedName>
        <fullName evidence="1">Uncharacterized protein</fullName>
    </submittedName>
</protein>
<comment type="caution">
    <text evidence="1">The sequence shown here is derived from an EMBL/GenBank/DDBJ whole genome shotgun (WGS) entry which is preliminary data.</text>
</comment>
<dbReference type="Proteomes" id="UP000092634">
    <property type="component" value="Unassembled WGS sequence"/>
</dbReference>
<dbReference type="EMBL" id="MAQB02000014">
    <property type="protein sequence ID" value="OFJ46423.1"/>
    <property type="molecule type" value="Genomic_DNA"/>
</dbReference>
<gene>
    <name evidence="1" type="ORF">BA896_021975</name>
</gene>
<name>A0A1E8PJH0_9BURK</name>
<proteinExistence type="predicted"/>
<sequence length="70" mass="7706">MVAIKTVWFNTTVAALLLAEQNVDTLQGVIPEWLHKLAVFSLPIVNMGLRVISSQGIAFKPQMPQSEADK</sequence>
<evidence type="ECO:0000313" key="2">
    <source>
        <dbReference type="Proteomes" id="UP000092634"/>
    </source>
</evidence>
<evidence type="ECO:0000313" key="1">
    <source>
        <dbReference type="EMBL" id="OFJ46423.1"/>
    </source>
</evidence>
<reference evidence="1 2" key="1">
    <citation type="submission" date="2016-10" db="EMBL/GenBank/DDBJ databases">
        <title>Updated version of Genome Assembly of Janthinobacterium lividum ERGS5:01.</title>
        <authorList>
            <person name="Kumar R."/>
            <person name="Acharya V."/>
            <person name="Singh D."/>
        </authorList>
    </citation>
    <scope>NUCLEOTIDE SEQUENCE [LARGE SCALE GENOMIC DNA]</scope>
    <source>
        <strain evidence="1 2">ERGS5:01</strain>
    </source>
</reference>
<organism evidence="1 2">
    <name type="scientific">Janthinobacterium lividum</name>
    <dbReference type="NCBI Taxonomy" id="29581"/>
    <lineage>
        <taxon>Bacteria</taxon>
        <taxon>Pseudomonadati</taxon>
        <taxon>Pseudomonadota</taxon>
        <taxon>Betaproteobacteria</taxon>
        <taxon>Burkholderiales</taxon>
        <taxon>Oxalobacteraceae</taxon>
        <taxon>Janthinobacterium</taxon>
    </lineage>
</organism>
<dbReference type="AlphaFoldDB" id="A0A1E8PJH0"/>
<accession>A0A1E8PJH0</accession>